<evidence type="ECO:0000313" key="2">
    <source>
        <dbReference type="Proteomes" id="UP001168821"/>
    </source>
</evidence>
<gene>
    <name evidence="1" type="ORF">Zmor_000058</name>
</gene>
<dbReference type="EMBL" id="JALNTZ010000001">
    <property type="protein sequence ID" value="KAJ3664496.1"/>
    <property type="molecule type" value="Genomic_DNA"/>
</dbReference>
<sequence length="94" mass="10828">MFTVSDVQLVVLIYNTFRMTSGSSLCVFSTGLIRLRLNVPRIPRLPRKGFRVSLCRHKMRLSALCTHKFFYDPSSRERIKAPPLARLIESECTP</sequence>
<evidence type="ECO:0000313" key="1">
    <source>
        <dbReference type="EMBL" id="KAJ3664496.1"/>
    </source>
</evidence>
<accession>A0AA38J1W1</accession>
<dbReference type="Proteomes" id="UP001168821">
    <property type="component" value="Unassembled WGS sequence"/>
</dbReference>
<organism evidence="1 2">
    <name type="scientific">Zophobas morio</name>
    <dbReference type="NCBI Taxonomy" id="2755281"/>
    <lineage>
        <taxon>Eukaryota</taxon>
        <taxon>Metazoa</taxon>
        <taxon>Ecdysozoa</taxon>
        <taxon>Arthropoda</taxon>
        <taxon>Hexapoda</taxon>
        <taxon>Insecta</taxon>
        <taxon>Pterygota</taxon>
        <taxon>Neoptera</taxon>
        <taxon>Endopterygota</taxon>
        <taxon>Coleoptera</taxon>
        <taxon>Polyphaga</taxon>
        <taxon>Cucujiformia</taxon>
        <taxon>Tenebrionidae</taxon>
        <taxon>Zophobas</taxon>
    </lineage>
</organism>
<reference evidence="1" key="1">
    <citation type="journal article" date="2023" name="G3 (Bethesda)">
        <title>Whole genome assemblies of Zophobas morio and Tenebrio molitor.</title>
        <authorList>
            <person name="Kaur S."/>
            <person name="Stinson S.A."/>
            <person name="diCenzo G.C."/>
        </authorList>
    </citation>
    <scope>NUCLEOTIDE SEQUENCE</scope>
    <source>
        <strain evidence="1">QUZm001</strain>
    </source>
</reference>
<name>A0AA38J1W1_9CUCU</name>
<comment type="caution">
    <text evidence="1">The sequence shown here is derived from an EMBL/GenBank/DDBJ whole genome shotgun (WGS) entry which is preliminary data.</text>
</comment>
<protein>
    <submittedName>
        <fullName evidence="1">Uncharacterized protein</fullName>
    </submittedName>
</protein>
<dbReference type="AlphaFoldDB" id="A0AA38J1W1"/>
<keyword evidence="2" id="KW-1185">Reference proteome</keyword>
<proteinExistence type="predicted"/>